<name>A0ABT7NC95_9BURK</name>
<reference evidence="7" key="1">
    <citation type="submission" date="2023-06" db="EMBL/GenBank/DDBJ databases">
        <authorList>
            <person name="Jiang Y."/>
            <person name="Liu Q."/>
        </authorList>
    </citation>
    <scope>NUCLEOTIDE SEQUENCE</scope>
    <source>
        <strain evidence="7">CGMCC 1.12089</strain>
    </source>
</reference>
<accession>A0ABT7NC95</accession>
<dbReference type="RefSeq" id="WP_286660617.1">
    <property type="nucleotide sequence ID" value="NZ_JASZYV010000002.1"/>
</dbReference>
<dbReference type="Proteomes" id="UP001174908">
    <property type="component" value="Unassembled WGS sequence"/>
</dbReference>
<dbReference type="Pfam" id="PF10106">
    <property type="entry name" value="DUF2345"/>
    <property type="match status" value="1"/>
</dbReference>
<gene>
    <name evidence="7" type="primary">tssI</name>
    <name evidence="7" type="ORF">QTH91_13735</name>
</gene>
<dbReference type="InterPro" id="IPR028244">
    <property type="entry name" value="T6SS_Rhs_Vgr_dom"/>
</dbReference>
<feature type="domain" description="Putative type VI secretion system Rhs element associated Vgr" evidence="6">
    <location>
        <begin position="283"/>
        <end position="387"/>
    </location>
</feature>
<comment type="caution">
    <text evidence="7">The sequence shown here is derived from an EMBL/GenBank/DDBJ whole genome shotgun (WGS) entry which is preliminary data.</text>
</comment>
<comment type="similarity">
    <text evidence="1">Belongs to the VgrG protein family.</text>
</comment>
<dbReference type="SUPFAM" id="SSF69279">
    <property type="entry name" value="Phage tail proteins"/>
    <property type="match status" value="1"/>
</dbReference>
<dbReference type="InterPro" id="IPR006533">
    <property type="entry name" value="T6SS_Vgr_RhsGE"/>
</dbReference>
<dbReference type="Pfam" id="PF04717">
    <property type="entry name" value="Phage_base_V"/>
    <property type="match status" value="1"/>
</dbReference>
<feature type="domain" description="DUF2345" evidence="5">
    <location>
        <begin position="426"/>
        <end position="573"/>
    </location>
</feature>
<dbReference type="InterPro" id="IPR037026">
    <property type="entry name" value="Vgr_OB-fold_dom_sf"/>
</dbReference>
<dbReference type="EMBL" id="JASZYV010000002">
    <property type="protein sequence ID" value="MDM0045549.1"/>
    <property type="molecule type" value="Genomic_DNA"/>
</dbReference>
<keyword evidence="8" id="KW-1185">Reference proteome</keyword>
<feature type="coiled-coil region" evidence="2">
    <location>
        <begin position="356"/>
        <end position="386"/>
    </location>
</feature>
<organism evidence="7 8">
    <name type="scientific">Variovorax dokdonensis</name>
    <dbReference type="NCBI Taxonomy" id="344883"/>
    <lineage>
        <taxon>Bacteria</taxon>
        <taxon>Pseudomonadati</taxon>
        <taxon>Pseudomonadota</taxon>
        <taxon>Betaproteobacteria</taxon>
        <taxon>Burkholderiales</taxon>
        <taxon>Comamonadaceae</taxon>
        <taxon>Variovorax</taxon>
    </lineage>
</organism>
<feature type="region of interest" description="Disordered" evidence="3">
    <location>
        <begin position="1"/>
        <end position="58"/>
    </location>
</feature>
<feature type="domain" description="Gp5/Type VI secretion system Vgr protein OB-fold" evidence="4">
    <location>
        <begin position="182"/>
        <end position="247"/>
    </location>
</feature>
<protein>
    <submittedName>
        <fullName evidence="7">Type VI secretion system tip protein TssI/VgrG</fullName>
    </submittedName>
</protein>
<dbReference type="Gene3D" id="2.40.50.230">
    <property type="entry name" value="Gp5 N-terminal domain"/>
    <property type="match status" value="1"/>
</dbReference>
<evidence type="ECO:0000259" key="4">
    <source>
        <dbReference type="Pfam" id="PF04717"/>
    </source>
</evidence>
<dbReference type="SUPFAM" id="SSF69349">
    <property type="entry name" value="Phage fibre proteins"/>
    <property type="match status" value="1"/>
</dbReference>
<dbReference type="Pfam" id="PF13296">
    <property type="entry name" value="T6SS_Vgr"/>
    <property type="match status" value="1"/>
</dbReference>
<evidence type="ECO:0000313" key="8">
    <source>
        <dbReference type="Proteomes" id="UP001174908"/>
    </source>
</evidence>
<keyword evidence="2" id="KW-0175">Coiled coil</keyword>
<sequence length="596" mass="64212">RADLGASRSDPRPTGQADAEVYQWHGAQGASHYAQPQAGSGSGSGTSTDTDSTQNDSAQESRLIALLRMQELRNAGARAQASGNLRAMVPGHTFHLSGHPRQGANAEYLILQTQFLIEDTGQHSQIQGATSAGRGQQWRVQVDFTTHPVGEQLRPAHTRIKPHTHGPQTALVVGPEDQNLWTDELGRIKVQFPWDRIGQKNQHSSCWVRVSGAWAGNQLGSIHIPRIGQEVVIDFIGGDPDLPLCTGRVANAVNLPPWKLPEQSALSGFRSRELDEGGGNSAAGRSNHLVMDDTAGQIQVQLKSDHQHSSLSLGHITRIEDHQGRKDQRGDGFELRTDGHGVARAAEGLLISTEGHEQAQAHAKDMGETVQRLEQAQQQHEMLEDLAVTHGAWDELEQSQSHASISQSLKAQNDALRGNGQADRAKGTFPELDDPHLLLASAAGIQASASGNIALDAQEHIAITSGGHASVAAKKSVLMSALKGLRLFAYQGGVRMFARKGAVQIQSHDDKVQLVAQRMLQMLTHGEATLKARKGIVLQAQGSTLYIDQQGFRFYTPNGHQVWAAGHGTHGPQTRAADLPDLPRSVSPGSKFPPSF</sequence>
<dbReference type="Pfam" id="PF05954">
    <property type="entry name" value="Phage_GPD"/>
    <property type="match status" value="1"/>
</dbReference>
<proteinExistence type="inferred from homology"/>
<evidence type="ECO:0000256" key="2">
    <source>
        <dbReference type="SAM" id="Coils"/>
    </source>
</evidence>
<evidence type="ECO:0000256" key="1">
    <source>
        <dbReference type="ARBA" id="ARBA00005558"/>
    </source>
</evidence>
<dbReference type="InterPro" id="IPR006531">
    <property type="entry name" value="Gp5/Vgr_OB"/>
</dbReference>
<feature type="region of interest" description="Disordered" evidence="3">
    <location>
        <begin position="565"/>
        <end position="596"/>
    </location>
</feature>
<dbReference type="NCBIfam" id="TIGR01646">
    <property type="entry name" value="vgr_GE"/>
    <property type="match status" value="1"/>
</dbReference>
<dbReference type="InterPro" id="IPR018769">
    <property type="entry name" value="VgrG2_DUF2345"/>
</dbReference>
<evidence type="ECO:0000259" key="5">
    <source>
        <dbReference type="Pfam" id="PF10106"/>
    </source>
</evidence>
<dbReference type="NCBIfam" id="TIGR03361">
    <property type="entry name" value="VI_Rhs_Vgr"/>
    <property type="match status" value="1"/>
</dbReference>
<evidence type="ECO:0000313" key="7">
    <source>
        <dbReference type="EMBL" id="MDM0045549.1"/>
    </source>
</evidence>
<dbReference type="InterPro" id="IPR017847">
    <property type="entry name" value="T6SS_RhsGE_Vgr_subset"/>
</dbReference>
<evidence type="ECO:0000256" key="3">
    <source>
        <dbReference type="SAM" id="MobiDB-lite"/>
    </source>
</evidence>
<feature type="non-terminal residue" evidence="7">
    <location>
        <position position="1"/>
    </location>
</feature>
<evidence type="ECO:0000259" key="6">
    <source>
        <dbReference type="Pfam" id="PF13296"/>
    </source>
</evidence>
<dbReference type="SUPFAM" id="SSF69255">
    <property type="entry name" value="gp5 N-terminal domain-like"/>
    <property type="match status" value="1"/>
</dbReference>
<dbReference type="Gene3D" id="2.30.110.50">
    <property type="match status" value="1"/>
</dbReference>